<evidence type="ECO:0000256" key="2">
    <source>
        <dbReference type="ARBA" id="ARBA00009936"/>
    </source>
</evidence>
<dbReference type="Pfam" id="PF04136">
    <property type="entry name" value="COG3_N"/>
    <property type="match status" value="1"/>
</dbReference>
<feature type="non-terminal residue" evidence="13">
    <location>
        <position position="766"/>
    </location>
</feature>
<evidence type="ECO:0000256" key="4">
    <source>
        <dbReference type="ARBA" id="ARBA00022448"/>
    </source>
</evidence>
<dbReference type="Pfam" id="PF20671">
    <property type="entry name" value="COG3_C"/>
    <property type="match status" value="1"/>
</dbReference>
<dbReference type="PANTHER" id="PTHR13302:SF8">
    <property type="entry name" value="CONSERVED OLIGOMERIC GOLGI COMPLEX SUBUNIT 3"/>
    <property type="match status" value="1"/>
</dbReference>
<comment type="subcellular location">
    <subcellularLocation>
        <location evidence="1">Golgi apparatus membrane</location>
        <topology evidence="1">Peripheral membrane protein</topology>
    </subcellularLocation>
</comment>
<keyword evidence="6" id="KW-0333">Golgi apparatus</keyword>
<dbReference type="InterPro" id="IPR048685">
    <property type="entry name" value="COG3_C"/>
</dbReference>
<feature type="coiled-coil region" evidence="9">
    <location>
        <begin position="109"/>
        <end position="136"/>
    </location>
</feature>
<keyword evidence="5" id="KW-0653">Protein transport</keyword>
<name>A0ABN9RMP2_9DINO</name>
<evidence type="ECO:0000259" key="11">
    <source>
        <dbReference type="Pfam" id="PF04136"/>
    </source>
</evidence>
<dbReference type="EMBL" id="CAUYUJ010007306">
    <property type="protein sequence ID" value="CAK0820252.1"/>
    <property type="molecule type" value="Genomic_DNA"/>
</dbReference>
<dbReference type="PANTHER" id="PTHR13302">
    <property type="entry name" value="CONSERVED OLIGOMERIC GOLGI COMPLEX COMPONENT 3"/>
    <property type="match status" value="1"/>
</dbReference>
<sequence length="766" mass="79987">MVPPSPAAGSAEGSWEGGGSEEPRAACEEEEEREDAGERAGLLSPDQSALLGELAQLAGAVAAGDRAGAPCDFDSFYLSRRAAQARCVPQPKALAIAGWAWVAQFRGACEDACEELSGALRQLDQMEGQRRAAMDKVSALCGQGLASAVELERLSVHANRVSQRLARADCAADIAAALDQGAELLASLPDFSSVLDQLESSAAFVEAHHEFCDAKAGLQQLDHLRNRSCILVRSAVQRSLERAEAQVQQHIQELLHDDEGASVPVQVFYAPFHAAAPGCRSLAGLLLKRAHVHPTYAAALAELEAFYGGLRIRLVGDSAASHVQALLSGQGGAARGQLAAAVRQAAAYVLDACGREHQCFHSFFEPRRPQEALDAVLRRLSSSCHEALQQAVEACGSLDVLREAADCLLAEFLEPHQASAQRDGAGASGGAFVQPVAALQALHARVQKQLVAQARISLAEAMGGGYRAMGRDLRRRPADSSAAGPGGPRGSRLEALDQVLGVLAKVHRALDGPAFEELAWEAVTSSVAALKEASADIARADGEGEPPDPQGEPGVAARAMDAQLFLIRHLLVLREQVAAFEYGSVACGRGAPGRGPPCPATPCGQVERLLRIGSSPASLRRSMSGRNRLVEEEICGACGALVEGLCARICLPLAAATARLAEQEPGPDAGGEARASADSFLENVRTWVPLAAARFRAGLGEPGGEEPDAAGALLEPVRERLAASWEQLREAARRGPAAEALPAAEELERTLAGLLGGAPRGAAAGG</sequence>
<keyword evidence="9" id="KW-0175">Coiled coil</keyword>
<evidence type="ECO:0000256" key="9">
    <source>
        <dbReference type="SAM" id="Coils"/>
    </source>
</evidence>
<keyword evidence="7" id="KW-0472">Membrane</keyword>
<evidence type="ECO:0000313" key="13">
    <source>
        <dbReference type="EMBL" id="CAK0820252.1"/>
    </source>
</evidence>
<evidence type="ECO:0000256" key="5">
    <source>
        <dbReference type="ARBA" id="ARBA00022927"/>
    </source>
</evidence>
<organism evidence="13 14">
    <name type="scientific">Prorocentrum cordatum</name>
    <dbReference type="NCBI Taxonomy" id="2364126"/>
    <lineage>
        <taxon>Eukaryota</taxon>
        <taxon>Sar</taxon>
        <taxon>Alveolata</taxon>
        <taxon>Dinophyceae</taxon>
        <taxon>Prorocentrales</taxon>
        <taxon>Prorocentraceae</taxon>
        <taxon>Prorocentrum</taxon>
    </lineage>
</organism>
<dbReference type="InterPro" id="IPR048320">
    <property type="entry name" value="COG3_N"/>
</dbReference>
<accession>A0ABN9RMP2</accession>
<evidence type="ECO:0000256" key="10">
    <source>
        <dbReference type="SAM" id="MobiDB-lite"/>
    </source>
</evidence>
<evidence type="ECO:0000259" key="12">
    <source>
        <dbReference type="Pfam" id="PF20671"/>
    </source>
</evidence>
<evidence type="ECO:0000313" key="14">
    <source>
        <dbReference type="Proteomes" id="UP001189429"/>
    </source>
</evidence>
<keyword evidence="14" id="KW-1185">Reference proteome</keyword>
<proteinExistence type="inferred from homology"/>
<evidence type="ECO:0000256" key="7">
    <source>
        <dbReference type="ARBA" id="ARBA00023136"/>
    </source>
</evidence>
<reference evidence="13" key="1">
    <citation type="submission" date="2023-10" db="EMBL/GenBank/DDBJ databases">
        <authorList>
            <person name="Chen Y."/>
            <person name="Shah S."/>
            <person name="Dougan E. K."/>
            <person name="Thang M."/>
            <person name="Chan C."/>
        </authorList>
    </citation>
    <scope>NUCLEOTIDE SEQUENCE [LARGE SCALE GENOMIC DNA]</scope>
</reference>
<evidence type="ECO:0000256" key="1">
    <source>
        <dbReference type="ARBA" id="ARBA00004395"/>
    </source>
</evidence>
<evidence type="ECO:0000256" key="6">
    <source>
        <dbReference type="ARBA" id="ARBA00023034"/>
    </source>
</evidence>
<protein>
    <recommendedName>
        <fullName evidence="3">Conserved oligomeric Golgi complex subunit 3</fullName>
    </recommendedName>
    <alternativeName>
        <fullName evidence="8">Component of oligomeric Golgi complex 3</fullName>
    </alternativeName>
</protein>
<dbReference type="Proteomes" id="UP001189429">
    <property type="component" value="Unassembled WGS sequence"/>
</dbReference>
<comment type="caution">
    <text evidence="13">The sequence shown here is derived from an EMBL/GenBank/DDBJ whole genome shotgun (WGS) entry which is preliminary data.</text>
</comment>
<evidence type="ECO:0000256" key="3">
    <source>
        <dbReference type="ARBA" id="ARBA00020976"/>
    </source>
</evidence>
<feature type="region of interest" description="Disordered" evidence="10">
    <location>
        <begin position="1"/>
        <end position="39"/>
    </location>
</feature>
<gene>
    <name evidence="13" type="ORF">PCOR1329_LOCUS22012</name>
</gene>
<feature type="domain" description="Conserved oligomeric Golgi complex subunit 3 C-terminal" evidence="12">
    <location>
        <begin position="267"/>
        <end position="583"/>
    </location>
</feature>
<keyword evidence="4" id="KW-0813">Transport</keyword>
<dbReference type="InterPro" id="IPR007265">
    <property type="entry name" value="COG_su3"/>
</dbReference>
<feature type="domain" description="Conserved oligomeric Golgi complex subunit 3 N-terminal" evidence="11">
    <location>
        <begin position="106"/>
        <end position="241"/>
    </location>
</feature>
<evidence type="ECO:0000256" key="8">
    <source>
        <dbReference type="ARBA" id="ARBA00031339"/>
    </source>
</evidence>
<comment type="similarity">
    <text evidence="2">Belongs to the COG3 family.</text>
</comment>